<sequence>MAQTLGIVDVVWKGQNLQVEKGAKFKPGGIKNNPVTYGRAVGRAQEFTPGEVKATVPLRKGQRASDLYSAEEGELQVTCDTGQVLTWSDAFMTEIPEFTGGEGGKVELTWAVGEPEEFTVS</sequence>
<accession>A0ABT5JE59</accession>
<comment type="caution">
    <text evidence="1">The sequence shown here is derived from an EMBL/GenBank/DDBJ whole genome shotgun (WGS) entry which is preliminary data.</text>
</comment>
<evidence type="ECO:0000313" key="1">
    <source>
        <dbReference type="EMBL" id="MDC7787965.1"/>
    </source>
</evidence>
<gene>
    <name evidence="1" type="ORF">PQJ73_19935</name>
</gene>
<dbReference type="InterPro" id="IPR019596">
    <property type="entry name" value="Phage_Mu_GpM_tail_tub"/>
</dbReference>
<dbReference type="EMBL" id="JAQQLI010000035">
    <property type="protein sequence ID" value="MDC7787965.1"/>
    <property type="molecule type" value="Genomic_DNA"/>
</dbReference>
<reference evidence="1" key="2">
    <citation type="submission" date="2023-02" db="EMBL/GenBank/DDBJ databases">
        <authorList>
            <person name="Rayyan A."/>
            <person name="Meyer T."/>
            <person name="Kyndt J.A."/>
        </authorList>
    </citation>
    <scope>NUCLEOTIDE SEQUENCE</scope>
    <source>
        <strain evidence="1">DSM 9987</strain>
    </source>
</reference>
<dbReference type="RefSeq" id="WP_272778801.1">
    <property type="nucleotide sequence ID" value="NZ_JAQQLI010000035.1"/>
</dbReference>
<name>A0ABT5JE59_RHOTP</name>
<keyword evidence="2" id="KW-1185">Reference proteome</keyword>
<dbReference type="Pfam" id="PF10618">
    <property type="entry name" value="Tail_tube"/>
    <property type="match status" value="1"/>
</dbReference>
<reference evidence="1" key="1">
    <citation type="journal article" date="2023" name="Microbiol Resour">
        <title>Genome Sequences of Rhodoplanes serenus and Two Thermotolerant Strains, Rhodoplanes tepidamans and 'Rhodoplanes cryptolactis,' Further Refine the Genus.</title>
        <authorList>
            <person name="Rayyan A.A."/>
            <person name="Kyndt J.A."/>
        </authorList>
    </citation>
    <scope>NUCLEOTIDE SEQUENCE</scope>
    <source>
        <strain evidence="1">DSM 9987</strain>
    </source>
</reference>
<proteinExistence type="predicted"/>
<dbReference type="Proteomes" id="UP001165652">
    <property type="component" value="Unassembled WGS sequence"/>
</dbReference>
<protein>
    <submittedName>
        <fullName evidence="1">Phage tail tube protein</fullName>
    </submittedName>
</protein>
<evidence type="ECO:0000313" key="2">
    <source>
        <dbReference type="Proteomes" id="UP001165652"/>
    </source>
</evidence>
<organism evidence="1 2">
    <name type="scientific">Rhodoplanes tepidamans</name>
    <name type="common">Rhodoplanes cryptolactis</name>
    <dbReference type="NCBI Taxonomy" id="200616"/>
    <lineage>
        <taxon>Bacteria</taxon>
        <taxon>Pseudomonadati</taxon>
        <taxon>Pseudomonadota</taxon>
        <taxon>Alphaproteobacteria</taxon>
        <taxon>Hyphomicrobiales</taxon>
        <taxon>Nitrobacteraceae</taxon>
        <taxon>Rhodoplanes</taxon>
    </lineage>
</organism>